<name>A0ACB6QB47_9PLEO</name>
<gene>
    <name evidence="1" type="ORF">BDR25DRAFT_362888</name>
</gene>
<organism evidence="1 2">
    <name type="scientific">Lindgomyces ingoldianus</name>
    <dbReference type="NCBI Taxonomy" id="673940"/>
    <lineage>
        <taxon>Eukaryota</taxon>
        <taxon>Fungi</taxon>
        <taxon>Dikarya</taxon>
        <taxon>Ascomycota</taxon>
        <taxon>Pezizomycotina</taxon>
        <taxon>Dothideomycetes</taxon>
        <taxon>Pleosporomycetidae</taxon>
        <taxon>Pleosporales</taxon>
        <taxon>Lindgomycetaceae</taxon>
        <taxon>Lindgomyces</taxon>
    </lineage>
</organism>
<accession>A0ACB6QB47</accession>
<comment type="caution">
    <text evidence="1">The sequence shown here is derived from an EMBL/GenBank/DDBJ whole genome shotgun (WGS) entry which is preliminary data.</text>
</comment>
<evidence type="ECO:0000313" key="2">
    <source>
        <dbReference type="Proteomes" id="UP000799755"/>
    </source>
</evidence>
<proteinExistence type="predicted"/>
<sequence>MPSLLHTVVQSNCSFLLKCCLSPLELYTYGYDEDYLSRGCYEQEVKSSKRSVDRLLRIMSARFKWGASWEGFLQSPMGVTGRYRDIIEGCMKRRGYRWHSTKNLNHLAGVTQASNATATKSKSNNTLGTKRFHSNHKTSNIHNRRSRSTTTPPSRTTQFPTPWVSIPSGPYPP</sequence>
<dbReference type="EMBL" id="MU003551">
    <property type="protein sequence ID" value="KAF2463342.1"/>
    <property type="molecule type" value="Genomic_DNA"/>
</dbReference>
<reference evidence="1" key="1">
    <citation type="journal article" date="2020" name="Stud. Mycol.">
        <title>101 Dothideomycetes genomes: a test case for predicting lifestyles and emergence of pathogens.</title>
        <authorList>
            <person name="Haridas S."/>
            <person name="Albert R."/>
            <person name="Binder M."/>
            <person name="Bloem J."/>
            <person name="Labutti K."/>
            <person name="Salamov A."/>
            <person name="Andreopoulos B."/>
            <person name="Baker S."/>
            <person name="Barry K."/>
            <person name="Bills G."/>
            <person name="Bluhm B."/>
            <person name="Cannon C."/>
            <person name="Castanera R."/>
            <person name="Culley D."/>
            <person name="Daum C."/>
            <person name="Ezra D."/>
            <person name="Gonzalez J."/>
            <person name="Henrissat B."/>
            <person name="Kuo A."/>
            <person name="Liang C."/>
            <person name="Lipzen A."/>
            <person name="Lutzoni F."/>
            <person name="Magnuson J."/>
            <person name="Mondo S."/>
            <person name="Nolan M."/>
            <person name="Ohm R."/>
            <person name="Pangilinan J."/>
            <person name="Park H.-J."/>
            <person name="Ramirez L."/>
            <person name="Alfaro M."/>
            <person name="Sun H."/>
            <person name="Tritt A."/>
            <person name="Yoshinaga Y."/>
            <person name="Zwiers L.-H."/>
            <person name="Turgeon B."/>
            <person name="Goodwin S."/>
            <person name="Spatafora J."/>
            <person name="Crous P."/>
            <person name="Grigoriev I."/>
        </authorList>
    </citation>
    <scope>NUCLEOTIDE SEQUENCE</scope>
    <source>
        <strain evidence="1">ATCC 200398</strain>
    </source>
</reference>
<dbReference type="Proteomes" id="UP000799755">
    <property type="component" value="Unassembled WGS sequence"/>
</dbReference>
<keyword evidence="2" id="KW-1185">Reference proteome</keyword>
<protein>
    <submittedName>
        <fullName evidence="1">Uncharacterized protein</fullName>
    </submittedName>
</protein>
<evidence type="ECO:0000313" key="1">
    <source>
        <dbReference type="EMBL" id="KAF2463342.1"/>
    </source>
</evidence>